<evidence type="ECO:0000313" key="3">
    <source>
        <dbReference type="Proteomes" id="UP000269221"/>
    </source>
</evidence>
<gene>
    <name evidence="2" type="ORF">DUI87_34101</name>
</gene>
<comment type="caution">
    <text evidence="2">The sequence shown here is derived from an EMBL/GenBank/DDBJ whole genome shotgun (WGS) entry which is preliminary data.</text>
</comment>
<feature type="compositionally biased region" description="Acidic residues" evidence="1">
    <location>
        <begin position="1"/>
        <end position="31"/>
    </location>
</feature>
<keyword evidence="3" id="KW-1185">Reference proteome</keyword>
<proteinExistence type="predicted"/>
<sequence>MPSEEDHEEEGLELEEVLEGAPEDEEGNPDEEEHRLGIQEREETSVEPMKIDLASQAADVLNKDGMRNNVALPKHISQASNNHSAVMDGNYLLGYSPLARNFLVFGGDIPAWSSFERCGEGRMQERRDPRKPYGQALTSYSIILGRKEHTEMISALGGGELLGE</sequence>
<reference evidence="2 3" key="1">
    <citation type="submission" date="2018-07" db="EMBL/GenBank/DDBJ databases">
        <title>A high quality draft genome assembly of the barn swallow (H. rustica rustica).</title>
        <authorList>
            <person name="Formenti G."/>
            <person name="Chiara M."/>
            <person name="Poveda L."/>
            <person name="Francoijs K.-J."/>
            <person name="Bonisoli-Alquati A."/>
            <person name="Canova L."/>
            <person name="Gianfranceschi L."/>
            <person name="Horner D.S."/>
            <person name="Saino N."/>
        </authorList>
    </citation>
    <scope>NUCLEOTIDE SEQUENCE [LARGE SCALE GENOMIC DNA]</scope>
    <source>
        <strain evidence="2">Chelidonia</strain>
        <tissue evidence="2">Blood</tissue>
    </source>
</reference>
<feature type="compositionally biased region" description="Basic and acidic residues" evidence="1">
    <location>
        <begin position="32"/>
        <end position="44"/>
    </location>
</feature>
<dbReference type="Proteomes" id="UP000269221">
    <property type="component" value="Unassembled WGS sequence"/>
</dbReference>
<feature type="region of interest" description="Disordered" evidence="1">
    <location>
        <begin position="1"/>
        <end position="46"/>
    </location>
</feature>
<evidence type="ECO:0000313" key="2">
    <source>
        <dbReference type="EMBL" id="RMB89516.1"/>
    </source>
</evidence>
<protein>
    <submittedName>
        <fullName evidence="2">Uncharacterized protein</fullName>
    </submittedName>
</protein>
<dbReference type="EMBL" id="QRBI01000281">
    <property type="protein sequence ID" value="RMB89516.1"/>
    <property type="molecule type" value="Genomic_DNA"/>
</dbReference>
<accession>A0A3M0J4J5</accession>
<name>A0A3M0J4J5_HIRRU</name>
<evidence type="ECO:0000256" key="1">
    <source>
        <dbReference type="SAM" id="MobiDB-lite"/>
    </source>
</evidence>
<dbReference type="AlphaFoldDB" id="A0A3M0J4J5"/>
<organism evidence="2 3">
    <name type="scientific">Hirundo rustica rustica</name>
    <dbReference type="NCBI Taxonomy" id="333673"/>
    <lineage>
        <taxon>Eukaryota</taxon>
        <taxon>Metazoa</taxon>
        <taxon>Chordata</taxon>
        <taxon>Craniata</taxon>
        <taxon>Vertebrata</taxon>
        <taxon>Euteleostomi</taxon>
        <taxon>Archelosauria</taxon>
        <taxon>Archosauria</taxon>
        <taxon>Dinosauria</taxon>
        <taxon>Saurischia</taxon>
        <taxon>Theropoda</taxon>
        <taxon>Coelurosauria</taxon>
        <taxon>Aves</taxon>
        <taxon>Neognathae</taxon>
        <taxon>Neoaves</taxon>
        <taxon>Telluraves</taxon>
        <taxon>Australaves</taxon>
        <taxon>Passeriformes</taxon>
        <taxon>Sylvioidea</taxon>
        <taxon>Hirundinidae</taxon>
        <taxon>Hirundo</taxon>
    </lineage>
</organism>